<evidence type="ECO:0000256" key="1">
    <source>
        <dbReference type="SAM" id="Phobius"/>
    </source>
</evidence>
<organism evidence="3">
    <name type="scientific">Tanacetum cinerariifolium</name>
    <name type="common">Dalmatian daisy</name>
    <name type="synonym">Chrysanthemum cinerariifolium</name>
    <dbReference type="NCBI Taxonomy" id="118510"/>
    <lineage>
        <taxon>Eukaryota</taxon>
        <taxon>Viridiplantae</taxon>
        <taxon>Streptophyta</taxon>
        <taxon>Embryophyta</taxon>
        <taxon>Tracheophyta</taxon>
        <taxon>Spermatophyta</taxon>
        <taxon>Magnoliopsida</taxon>
        <taxon>eudicotyledons</taxon>
        <taxon>Gunneridae</taxon>
        <taxon>Pentapetalae</taxon>
        <taxon>asterids</taxon>
        <taxon>campanulids</taxon>
        <taxon>Asterales</taxon>
        <taxon>Asteraceae</taxon>
        <taxon>Asteroideae</taxon>
        <taxon>Anthemideae</taxon>
        <taxon>Anthemidinae</taxon>
        <taxon>Tanacetum</taxon>
    </lineage>
</organism>
<feature type="transmembrane region" description="Helical" evidence="1">
    <location>
        <begin position="137"/>
        <end position="160"/>
    </location>
</feature>
<dbReference type="SUPFAM" id="SSF56672">
    <property type="entry name" value="DNA/RNA polymerases"/>
    <property type="match status" value="1"/>
</dbReference>
<sequence length="302" mass="34644">MSDSLFNVYQNVESAKELWDSLESKYMAEDASIEGSRDQVGSQYSYCYSIEKDPRTYDEAMQSRDAAFWKEAIDDEIGSIIKNNTWVLSDLPLGCKPVACKWIFKRKMKVDGIIDKFKARLVIQSFRQKERIDYIDTYARVACIITIILLLDLAAIHNLVTHQMDVKIVFVYGDLDEKVHMKQPKGFVMQGNEHKVCKPVKSLYGLKQAPKQWHQMFDEVVLSSGFLLNQSDKCVYSKSDSSDKGVIICLYVDDMLIFRTDQNQVDKTKKILSSRFSMKDIGEADVILGIKIKRENKGIVIT</sequence>
<dbReference type="AlphaFoldDB" id="A0A699GVN5"/>
<evidence type="ECO:0000313" key="3">
    <source>
        <dbReference type="EMBL" id="GEW50801.1"/>
    </source>
</evidence>
<dbReference type="Pfam" id="PF07727">
    <property type="entry name" value="RVT_2"/>
    <property type="match status" value="1"/>
</dbReference>
<dbReference type="InterPro" id="IPR043502">
    <property type="entry name" value="DNA/RNA_pol_sf"/>
</dbReference>
<gene>
    <name evidence="3" type="ORF">Tci_222777</name>
</gene>
<reference evidence="3" key="1">
    <citation type="journal article" date="2019" name="Sci. Rep.">
        <title>Draft genome of Tanacetum cinerariifolium, the natural source of mosquito coil.</title>
        <authorList>
            <person name="Yamashiro T."/>
            <person name="Shiraishi A."/>
            <person name="Satake H."/>
            <person name="Nakayama K."/>
        </authorList>
    </citation>
    <scope>NUCLEOTIDE SEQUENCE</scope>
</reference>
<feature type="domain" description="Reverse transcriptase Ty1/copia-type" evidence="2">
    <location>
        <begin position="83"/>
        <end position="301"/>
    </location>
</feature>
<accession>A0A699GVN5</accession>
<keyword evidence="1" id="KW-0472">Membrane</keyword>
<dbReference type="EMBL" id="BKCJ010061332">
    <property type="protein sequence ID" value="GEW50801.1"/>
    <property type="molecule type" value="Genomic_DNA"/>
</dbReference>
<keyword evidence="1" id="KW-1133">Transmembrane helix</keyword>
<proteinExistence type="predicted"/>
<evidence type="ECO:0000259" key="2">
    <source>
        <dbReference type="Pfam" id="PF07727"/>
    </source>
</evidence>
<dbReference type="InterPro" id="IPR013103">
    <property type="entry name" value="RVT_2"/>
</dbReference>
<protein>
    <submittedName>
        <fullName evidence="3">Zinc finger, CCHC-type</fullName>
    </submittedName>
</protein>
<keyword evidence="1" id="KW-0812">Transmembrane</keyword>
<comment type="caution">
    <text evidence="3">The sequence shown here is derived from an EMBL/GenBank/DDBJ whole genome shotgun (WGS) entry which is preliminary data.</text>
</comment>
<name>A0A699GVN5_TANCI</name>